<evidence type="ECO:0000256" key="1">
    <source>
        <dbReference type="SAM" id="SignalP"/>
    </source>
</evidence>
<feature type="chain" id="PRO_5019571061" evidence="1">
    <location>
        <begin position="24"/>
        <end position="105"/>
    </location>
</feature>
<sequence>MVNMQSYLLQLLAIAAVLPAVYSMPLEVAEGQVGERGSDIICPQPIPAAAEPPTESQRRDGAGLFARACNADTFGCEEDDDCYEFGCSFCALLHTPCGDEYTRCR</sequence>
<organism evidence="2 3">
    <name type="scientific">Coniochaeta pulveracea</name>
    <dbReference type="NCBI Taxonomy" id="177199"/>
    <lineage>
        <taxon>Eukaryota</taxon>
        <taxon>Fungi</taxon>
        <taxon>Dikarya</taxon>
        <taxon>Ascomycota</taxon>
        <taxon>Pezizomycotina</taxon>
        <taxon>Sordariomycetes</taxon>
        <taxon>Sordariomycetidae</taxon>
        <taxon>Coniochaetales</taxon>
        <taxon>Coniochaetaceae</taxon>
        <taxon>Coniochaeta</taxon>
    </lineage>
</organism>
<protein>
    <submittedName>
        <fullName evidence="2">Uncharacterized protein</fullName>
    </submittedName>
</protein>
<reference evidence="2 3" key="1">
    <citation type="submission" date="2018-08" db="EMBL/GenBank/DDBJ databases">
        <title>Draft genome of the lignicolous fungus Coniochaeta pulveracea.</title>
        <authorList>
            <person name="Borstlap C.J."/>
            <person name="De Witt R.N."/>
            <person name="Botha A."/>
            <person name="Volschenk H."/>
        </authorList>
    </citation>
    <scope>NUCLEOTIDE SEQUENCE [LARGE SCALE GENOMIC DNA]</scope>
    <source>
        <strain evidence="2 3">CAB683</strain>
    </source>
</reference>
<dbReference type="Proteomes" id="UP000275385">
    <property type="component" value="Unassembled WGS sequence"/>
</dbReference>
<name>A0A420YFI0_9PEZI</name>
<proteinExistence type="predicted"/>
<keyword evidence="1" id="KW-0732">Signal</keyword>
<comment type="caution">
    <text evidence="2">The sequence shown here is derived from an EMBL/GenBank/DDBJ whole genome shotgun (WGS) entry which is preliminary data.</text>
</comment>
<feature type="signal peptide" evidence="1">
    <location>
        <begin position="1"/>
        <end position="23"/>
    </location>
</feature>
<evidence type="ECO:0000313" key="2">
    <source>
        <dbReference type="EMBL" id="RKU46527.1"/>
    </source>
</evidence>
<gene>
    <name evidence="2" type="ORF">DL546_008846</name>
</gene>
<dbReference type="EMBL" id="QVQW01000014">
    <property type="protein sequence ID" value="RKU46527.1"/>
    <property type="molecule type" value="Genomic_DNA"/>
</dbReference>
<keyword evidence="3" id="KW-1185">Reference proteome</keyword>
<dbReference type="AlphaFoldDB" id="A0A420YFI0"/>
<accession>A0A420YFI0</accession>
<evidence type="ECO:0000313" key="3">
    <source>
        <dbReference type="Proteomes" id="UP000275385"/>
    </source>
</evidence>